<dbReference type="NCBIfam" id="NF003971">
    <property type="entry name" value="PRK05465.1"/>
    <property type="match status" value="1"/>
</dbReference>
<name>A0ABX0LVN4_9BURK</name>
<organism evidence="6 7">
    <name type="scientific">Massilia rubra</name>
    <dbReference type="NCBI Taxonomy" id="2607910"/>
    <lineage>
        <taxon>Bacteria</taxon>
        <taxon>Pseudomonadati</taxon>
        <taxon>Pseudomonadota</taxon>
        <taxon>Betaproteobacteria</taxon>
        <taxon>Burkholderiales</taxon>
        <taxon>Oxalobacteraceae</taxon>
        <taxon>Telluria group</taxon>
        <taxon>Massilia</taxon>
    </lineage>
</organism>
<sequence>MNQSKHVLSNPWQALRGLTQARIALGRSGVSVPTSAQLDFQLAHARARDAVHMALDADALATALAGDGHACLSVHSACPDRASYLQRPDLGRMLDAPSRAALLAAAPASCDLALVIGDGLSALAIEQNARAFVAVLLARLGKAEGQEQAQEHEQWSLGPIVIASQARVAIGDEIGALLNARAVAVLIGERPGLSSPDSMGVYLSWAPRVGLTDADRNCISNVRPAGLSYEEAAYRLHYLLTQARQRGMSGVLLKDDTVAEGGLPQAKKGNFLLR</sequence>
<keyword evidence="3 5" id="KW-0170">Cobalt</keyword>
<dbReference type="InterPro" id="IPR009246">
    <property type="entry name" value="EutC"/>
</dbReference>
<keyword evidence="4 5" id="KW-1283">Bacterial microcompartment</keyword>
<evidence type="ECO:0000256" key="3">
    <source>
        <dbReference type="ARBA" id="ARBA00023285"/>
    </source>
</evidence>
<dbReference type="Gene3D" id="3.40.50.11240">
    <property type="entry name" value="Ethanolamine ammonia-lyase light chain (EutC)"/>
    <property type="match status" value="1"/>
</dbReference>
<feature type="binding site" evidence="5">
    <location>
        <position position="189"/>
    </location>
    <ligand>
        <name>adenosylcob(III)alamin</name>
        <dbReference type="ChEBI" id="CHEBI:18408"/>
    </ligand>
</feature>
<proteinExistence type="inferred from homology"/>
<dbReference type="RefSeq" id="WP_167229119.1">
    <property type="nucleotide sequence ID" value="NZ_VUYU01000021.1"/>
</dbReference>
<dbReference type="PANTHER" id="PTHR39330:SF1">
    <property type="entry name" value="ETHANOLAMINE AMMONIA-LYASE SMALL SUBUNIT"/>
    <property type="match status" value="1"/>
</dbReference>
<dbReference type="Gene3D" id="1.10.30.40">
    <property type="entry name" value="Ethanolamine ammonia-lyase light chain (EutC), N-terminal domain"/>
    <property type="match status" value="1"/>
</dbReference>
<dbReference type="Pfam" id="PF05985">
    <property type="entry name" value="EutC"/>
    <property type="match status" value="1"/>
</dbReference>
<keyword evidence="7" id="KW-1185">Reference proteome</keyword>
<dbReference type="EMBL" id="VUYU01000021">
    <property type="protein sequence ID" value="NHZ36828.1"/>
    <property type="molecule type" value="Genomic_DNA"/>
</dbReference>
<accession>A0ABX0LVN4</accession>
<comment type="subcellular location">
    <subcellularLocation>
        <location evidence="5">Bacterial microcompartment</location>
    </subcellularLocation>
</comment>
<reference evidence="6 7" key="1">
    <citation type="submission" date="2019-09" db="EMBL/GenBank/DDBJ databases">
        <title>Taxonomy of Antarctic Massilia spp.: description of Massilia rubra sp. nov., Massilia aquatica sp. nov., Massilia mucilaginosa sp. nov., Massilia frigida sp. nov. isolated from streams, lakes and regoliths.</title>
        <authorList>
            <person name="Holochova P."/>
            <person name="Sedlacek I."/>
            <person name="Kralova S."/>
            <person name="Maslanova I."/>
            <person name="Busse H.-J."/>
            <person name="Stankova E."/>
            <person name="Vrbovska V."/>
            <person name="Kovarovic V."/>
            <person name="Bartak M."/>
            <person name="Svec P."/>
            <person name="Pantucek R."/>
        </authorList>
    </citation>
    <scope>NUCLEOTIDE SEQUENCE [LARGE SCALE GENOMIC DNA]</scope>
    <source>
        <strain evidence="6 7">CCM 8692</strain>
    </source>
</reference>
<dbReference type="EC" id="4.3.1.7" evidence="5"/>
<dbReference type="HAMAP" id="MF_00601">
    <property type="entry name" value="EutC"/>
    <property type="match status" value="1"/>
</dbReference>
<keyword evidence="1 5" id="KW-0846">Cobalamin</keyword>
<evidence type="ECO:0000313" key="6">
    <source>
        <dbReference type="EMBL" id="NHZ36828.1"/>
    </source>
</evidence>
<protein>
    <recommendedName>
        <fullName evidence="5">Ethanolamine ammonia-lyase small subunit</fullName>
        <shortName evidence="5">EAL small subunit</shortName>
        <ecNumber evidence="5">4.3.1.7</ecNumber>
    </recommendedName>
</protein>
<dbReference type="PIRSF" id="PIRSF018982">
    <property type="entry name" value="EutC"/>
    <property type="match status" value="1"/>
</dbReference>
<dbReference type="InterPro" id="IPR042255">
    <property type="entry name" value="EutC_N"/>
</dbReference>
<evidence type="ECO:0000256" key="2">
    <source>
        <dbReference type="ARBA" id="ARBA00023239"/>
    </source>
</evidence>
<comment type="caution">
    <text evidence="6">The sequence shown here is derived from an EMBL/GenBank/DDBJ whole genome shotgun (WGS) entry which is preliminary data.</text>
</comment>
<comment type="function">
    <text evidence="5">Catalyzes the deamination of various vicinal amino-alcohols to oxo compounds. Allows this organism to utilize ethanolamine as the sole source of nitrogen and carbon in the presence of external vitamin B12.</text>
</comment>
<evidence type="ECO:0000313" key="7">
    <source>
        <dbReference type="Proteomes" id="UP000785613"/>
    </source>
</evidence>
<comment type="cofactor">
    <cofactor evidence="5">
        <name>adenosylcob(III)alamin</name>
        <dbReference type="ChEBI" id="CHEBI:18408"/>
    </cofactor>
    <text evidence="5">Binds between the large and small subunits.</text>
</comment>
<comment type="catalytic activity">
    <reaction evidence="5">
        <text>ethanolamine = acetaldehyde + NH4(+)</text>
        <dbReference type="Rhea" id="RHEA:15313"/>
        <dbReference type="ChEBI" id="CHEBI:15343"/>
        <dbReference type="ChEBI" id="CHEBI:28938"/>
        <dbReference type="ChEBI" id="CHEBI:57603"/>
        <dbReference type="EC" id="4.3.1.7"/>
    </reaction>
</comment>
<comment type="pathway">
    <text evidence="5">Amine and polyamine degradation; ethanolamine degradation.</text>
</comment>
<comment type="similarity">
    <text evidence="5">Belongs to the EutC family.</text>
</comment>
<keyword evidence="2 5" id="KW-0456">Lyase</keyword>
<dbReference type="PANTHER" id="PTHR39330">
    <property type="entry name" value="ETHANOLAMINE AMMONIA-LYASE LIGHT CHAIN"/>
    <property type="match status" value="1"/>
</dbReference>
<evidence type="ECO:0000256" key="5">
    <source>
        <dbReference type="HAMAP-Rule" id="MF_00601"/>
    </source>
</evidence>
<dbReference type="Proteomes" id="UP000785613">
    <property type="component" value="Unassembled WGS sequence"/>
</dbReference>
<dbReference type="InterPro" id="IPR042251">
    <property type="entry name" value="EutC_C"/>
</dbReference>
<feature type="binding site" evidence="5">
    <location>
        <position position="168"/>
    </location>
    <ligand>
        <name>adenosylcob(III)alamin</name>
        <dbReference type="ChEBI" id="CHEBI:18408"/>
    </ligand>
</feature>
<evidence type="ECO:0000256" key="4">
    <source>
        <dbReference type="ARBA" id="ARBA00024446"/>
    </source>
</evidence>
<comment type="subunit">
    <text evidence="5">The basic unit is a heterodimer which dimerizes to form tetramers. The heterotetramers trimerize; 6 large subunits form a core ring with 6 small subunits projecting outwards.</text>
</comment>
<evidence type="ECO:0000256" key="1">
    <source>
        <dbReference type="ARBA" id="ARBA00022628"/>
    </source>
</evidence>
<gene>
    <name evidence="5" type="primary">eutC</name>
    <name evidence="6" type="ORF">F0185_24995</name>
</gene>
<feature type="binding site" evidence="5">
    <location>
        <position position="218"/>
    </location>
    <ligand>
        <name>adenosylcob(III)alamin</name>
        <dbReference type="ChEBI" id="CHEBI:18408"/>
    </ligand>
</feature>